<gene>
    <name evidence="2" type="ORF">O4J56_21095</name>
</gene>
<feature type="region of interest" description="Disordered" evidence="1">
    <location>
        <begin position="1"/>
        <end position="23"/>
    </location>
</feature>
<comment type="caution">
    <text evidence="2">The sequence shown here is derived from an EMBL/GenBank/DDBJ whole genome shotgun (WGS) entry which is preliminary data.</text>
</comment>
<dbReference type="RefSeq" id="WP_270687980.1">
    <property type="nucleotide sequence ID" value="NZ_JAQFWQ010000069.1"/>
</dbReference>
<dbReference type="Proteomes" id="UP001527866">
    <property type="component" value="Unassembled WGS sequence"/>
</dbReference>
<dbReference type="EMBL" id="JAQFWQ010000069">
    <property type="protein sequence ID" value="MDA2813156.1"/>
    <property type="molecule type" value="Genomic_DNA"/>
</dbReference>
<reference evidence="2 3" key="1">
    <citation type="submission" date="2023-01" db="EMBL/GenBank/DDBJ databases">
        <title>Draft genome sequence of Nocardiopsis sp. RSe5-2 isolated from halophytes.</title>
        <authorList>
            <person name="Duangmal K."/>
            <person name="Chantavorakit T."/>
        </authorList>
    </citation>
    <scope>NUCLEOTIDE SEQUENCE [LARGE SCALE GENOMIC DNA]</scope>
    <source>
        <strain evidence="2 3">RSe5-2</strain>
    </source>
</reference>
<evidence type="ECO:0000313" key="2">
    <source>
        <dbReference type="EMBL" id="MDA2813156.1"/>
    </source>
</evidence>
<protein>
    <submittedName>
        <fullName evidence="2">Uncharacterized protein</fullName>
    </submittedName>
</protein>
<evidence type="ECO:0000313" key="3">
    <source>
        <dbReference type="Proteomes" id="UP001527866"/>
    </source>
</evidence>
<name>A0ABT4U8W0_9ACTN</name>
<keyword evidence="3" id="KW-1185">Reference proteome</keyword>
<proteinExistence type="predicted"/>
<sequence length="110" mass="12424">MAELSRRETRTTTRWGRSPEHAEEHAAAARLQALYPNMVVWFGETSGHYYAMDESGLRERPTLDALALLAWRLTHRPCPSGPAAGVRTDGEWRREAADELPAMTWELGFA</sequence>
<accession>A0ABT4U8W0</accession>
<organism evidence="2 3">
    <name type="scientific">Nocardiopsis endophytica</name>
    <dbReference type="NCBI Taxonomy" id="3018445"/>
    <lineage>
        <taxon>Bacteria</taxon>
        <taxon>Bacillati</taxon>
        <taxon>Actinomycetota</taxon>
        <taxon>Actinomycetes</taxon>
        <taxon>Streptosporangiales</taxon>
        <taxon>Nocardiopsidaceae</taxon>
        <taxon>Nocardiopsis</taxon>
    </lineage>
</organism>
<evidence type="ECO:0000256" key="1">
    <source>
        <dbReference type="SAM" id="MobiDB-lite"/>
    </source>
</evidence>